<protein>
    <recommendedName>
        <fullName evidence="3">Rap1a immunity protein domain-containing protein</fullName>
    </recommendedName>
</protein>
<evidence type="ECO:0000313" key="1">
    <source>
        <dbReference type="EMBL" id="EGV19948.1"/>
    </source>
</evidence>
<evidence type="ECO:0000313" key="2">
    <source>
        <dbReference type="Proteomes" id="UP000005459"/>
    </source>
</evidence>
<dbReference type="EMBL" id="AFWV01000002">
    <property type="protein sequence ID" value="EGV19948.1"/>
    <property type="molecule type" value="Genomic_DNA"/>
</dbReference>
<reference evidence="1 2" key="1">
    <citation type="submission" date="2011-06" db="EMBL/GenBank/DDBJ databases">
        <title>The draft genome of Thiocapsa marina 5811.</title>
        <authorList>
            <consortium name="US DOE Joint Genome Institute (JGI-PGF)"/>
            <person name="Lucas S."/>
            <person name="Han J."/>
            <person name="Cheng J.-F."/>
            <person name="Goodwin L."/>
            <person name="Pitluck S."/>
            <person name="Peters L."/>
            <person name="Land M.L."/>
            <person name="Hauser L."/>
            <person name="Vogl K."/>
            <person name="Liu Z."/>
            <person name="Imhoff J."/>
            <person name="Thiel V."/>
            <person name="Frigaard N.-U."/>
            <person name="Bryant D."/>
            <person name="Woyke T.J."/>
        </authorList>
    </citation>
    <scope>NUCLEOTIDE SEQUENCE [LARGE SCALE GENOMIC DNA]</scope>
    <source>
        <strain evidence="1 2">5811</strain>
    </source>
</reference>
<accession>F9U6S2</accession>
<name>F9U6S2_9GAMM</name>
<evidence type="ECO:0008006" key="3">
    <source>
        <dbReference type="Google" id="ProtNLM"/>
    </source>
</evidence>
<dbReference type="Proteomes" id="UP000005459">
    <property type="component" value="Unassembled WGS sequence"/>
</dbReference>
<gene>
    <name evidence="1" type="ORF">ThimaDRAFT_0624</name>
</gene>
<proteinExistence type="predicted"/>
<sequence length="72" mass="7891">MCEWYAAPCDCKAGPPEGARWCTPEGEPVERIAIRVVAELRRLPDRSVDVDLAVPEILARLYPCPPSGEPGD</sequence>
<keyword evidence="2" id="KW-1185">Reference proteome</keyword>
<dbReference type="eggNOG" id="ENOG502ZPCD">
    <property type="taxonomic scope" value="Bacteria"/>
</dbReference>
<dbReference type="AlphaFoldDB" id="F9U6S2"/>
<dbReference type="STRING" id="768671.ThimaDRAFT_0624"/>
<organism evidence="1 2">
    <name type="scientific">Thiocapsa marina 5811</name>
    <dbReference type="NCBI Taxonomy" id="768671"/>
    <lineage>
        <taxon>Bacteria</taxon>
        <taxon>Pseudomonadati</taxon>
        <taxon>Pseudomonadota</taxon>
        <taxon>Gammaproteobacteria</taxon>
        <taxon>Chromatiales</taxon>
        <taxon>Chromatiaceae</taxon>
        <taxon>Thiocapsa</taxon>
    </lineage>
</organism>